<gene>
    <name evidence="1" type="ORF">ACFSUC_07970</name>
</gene>
<evidence type="ECO:0000313" key="1">
    <source>
        <dbReference type="EMBL" id="MFD2671540.1"/>
    </source>
</evidence>
<proteinExistence type="predicted"/>
<accession>A0ABW5R9W5</accession>
<dbReference type="EMBL" id="JBHUMM010000012">
    <property type="protein sequence ID" value="MFD2671540.1"/>
    <property type="molecule type" value="Genomic_DNA"/>
</dbReference>
<dbReference type="Proteomes" id="UP001597497">
    <property type="component" value="Unassembled WGS sequence"/>
</dbReference>
<keyword evidence="2" id="KW-1185">Reference proteome</keyword>
<organism evidence="1 2">
    <name type="scientific">Marinicrinis sediminis</name>
    <dbReference type="NCBI Taxonomy" id="1652465"/>
    <lineage>
        <taxon>Bacteria</taxon>
        <taxon>Bacillati</taxon>
        <taxon>Bacillota</taxon>
        <taxon>Bacilli</taxon>
        <taxon>Bacillales</taxon>
        <taxon>Paenibacillaceae</taxon>
    </lineage>
</organism>
<reference evidence="2" key="1">
    <citation type="journal article" date="2019" name="Int. J. Syst. Evol. Microbiol.">
        <title>The Global Catalogue of Microorganisms (GCM) 10K type strain sequencing project: providing services to taxonomists for standard genome sequencing and annotation.</title>
        <authorList>
            <consortium name="The Broad Institute Genomics Platform"/>
            <consortium name="The Broad Institute Genome Sequencing Center for Infectious Disease"/>
            <person name="Wu L."/>
            <person name="Ma J."/>
        </authorList>
    </citation>
    <scope>NUCLEOTIDE SEQUENCE [LARGE SCALE GENOMIC DNA]</scope>
    <source>
        <strain evidence="2">KCTC 33676</strain>
    </source>
</reference>
<evidence type="ECO:0000313" key="2">
    <source>
        <dbReference type="Proteomes" id="UP001597497"/>
    </source>
</evidence>
<sequence>MVKFEMKPNRPYCWYRFRFIHILKKEETQQAKLSIPHPGMRGLRKPWLSAKASLA</sequence>
<name>A0ABW5R9W5_9BACL</name>
<protein>
    <submittedName>
        <fullName evidence="1">Uncharacterized protein</fullName>
    </submittedName>
</protein>
<comment type="caution">
    <text evidence="1">The sequence shown here is derived from an EMBL/GenBank/DDBJ whole genome shotgun (WGS) entry which is preliminary data.</text>
</comment>